<protein>
    <recommendedName>
        <fullName evidence="4">G protein-coupled receptor</fullName>
    </recommendedName>
</protein>
<evidence type="ECO:0000313" key="3">
    <source>
        <dbReference type="Proteomes" id="UP001432027"/>
    </source>
</evidence>
<keyword evidence="1" id="KW-1133">Transmembrane helix</keyword>
<reference evidence="2" key="1">
    <citation type="submission" date="2023-10" db="EMBL/GenBank/DDBJ databases">
        <title>Genome assembly of Pristionchus species.</title>
        <authorList>
            <person name="Yoshida K."/>
            <person name="Sommer R.J."/>
        </authorList>
    </citation>
    <scope>NUCLEOTIDE SEQUENCE</scope>
    <source>
        <strain evidence="2">RS0144</strain>
    </source>
</reference>
<name>A0AAV5TGQ9_9BILA</name>
<sequence>MEFHLAVTNWVGGLSTIVNGIFVVLIFVSPPDNLGIFRSQYYAGAIASFLFAATQLIAAPMFIADSTLFVLFSGRAAGAIAFLLFCAAITWQFMMLSSNLAARYAAIRGGWIHYYLSNKALFYAVHLTGVLGAYIPPIILLSPKAELRNVAQTKYCDEFNFDFQTDYYFGCTYEVRFN</sequence>
<comment type="caution">
    <text evidence="2">The sequence shown here is derived from an EMBL/GenBank/DDBJ whole genome shotgun (WGS) entry which is preliminary data.</text>
</comment>
<keyword evidence="1" id="KW-0472">Membrane</keyword>
<evidence type="ECO:0000256" key="1">
    <source>
        <dbReference type="SAM" id="Phobius"/>
    </source>
</evidence>
<keyword evidence="3" id="KW-1185">Reference proteome</keyword>
<dbReference type="EMBL" id="BTSX01000004">
    <property type="protein sequence ID" value="GMS93330.1"/>
    <property type="molecule type" value="Genomic_DNA"/>
</dbReference>
<keyword evidence="1" id="KW-0812">Transmembrane</keyword>
<feature type="transmembrane region" description="Helical" evidence="1">
    <location>
        <begin position="76"/>
        <end position="94"/>
    </location>
</feature>
<feature type="transmembrane region" description="Helical" evidence="1">
    <location>
        <begin position="41"/>
        <end position="64"/>
    </location>
</feature>
<accession>A0AAV5TGQ9</accession>
<dbReference type="Pfam" id="PF10326">
    <property type="entry name" value="7TM_GPCR_Str"/>
    <property type="match status" value="1"/>
</dbReference>
<feature type="transmembrane region" description="Helical" evidence="1">
    <location>
        <begin position="120"/>
        <end position="141"/>
    </location>
</feature>
<dbReference type="AlphaFoldDB" id="A0AAV5TGQ9"/>
<feature type="transmembrane region" description="Helical" evidence="1">
    <location>
        <begin position="7"/>
        <end position="29"/>
    </location>
</feature>
<dbReference type="Proteomes" id="UP001432027">
    <property type="component" value="Unassembled WGS sequence"/>
</dbReference>
<gene>
    <name evidence="2" type="ORF">PENTCL1PPCAC_15505</name>
</gene>
<evidence type="ECO:0000313" key="2">
    <source>
        <dbReference type="EMBL" id="GMS93330.1"/>
    </source>
</evidence>
<organism evidence="2 3">
    <name type="scientific">Pristionchus entomophagus</name>
    <dbReference type="NCBI Taxonomy" id="358040"/>
    <lineage>
        <taxon>Eukaryota</taxon>
        <taxon>Metazoa</taxon>
        <taxon>Ecdysozoa</taxon>
        <taxon>Nematoda</taxon>
        <taxon>Chromadorea</taxon>
        <taxon>Rhabditida</taxon>
        <taxon>Rhabditina</taxon>
        <taxon>Diplogasteromorpha</taxon>
        <taxon>Diplogasteroidea</taxon>
        <taxon>Neodiplogasteridae</taxon>
        <taxon>Pristionchus</taxon>
    </lineage>
</organism>
<evidence type="ECO:0008006" key="4">
    <source>
        <dbReference type="Google" id="ProtNLM"/>
    </source>
</evidence>
<dbReference type="InterPro" id="IPR019428">
    <property type="entry name" value="7TM_GPCR_serpentine_rcpt_Str"/>
</dbReference>
<proteinExistence type="predicted"/>